<dbReference type="AlphaFoldDB" id="A0AAW8D434"/>
<dbReference type="EMBL" id="JAUSRD010000026">
    <property type="protein sequence ID" value="MDP9897325.1"/>
    <property type="molecule type" value="Genomic_DNA"/>
</dbReference>
<evidence type="ECO:0000313" key="3">
    <source>
        <dbReference type="Proteomes" id="UP001242045"/>
    </source>
</evidence>
<feature type="domain" description="GAF" evidence="1">
    <location>
        <begin position="58"/>
        <end position="155"/>
    </location>
</feature>
<sequence>MQSTSLEDSLSAVALAHADIAQPHATFDAIDKAVAATIGHRLFTILVHHRQARESERVYTNMREAYPVGGRKPITDSPWMQQVMQQGLPYIGRNAEDLRDVFYDHELIVSLGCRSVLNIPLRWQGETLGTLNMLHEENWYGDGHVELARVFAQLAVPAVMAQQQTKESIA</sequence>
<evidence type="ECO:0000313" key="2">
    <source>
        <dbReference type="EMBL" id="MDP9897325.1"/>
    </source>
</evidence>
<reference evidence="2" key="1">
    <citation type="submission" date="2023-07" db="EMBL/GenBank/DDBJ databases">
        <title>Sorghum-associated microbial communities from plants grown in Nebraska, USA.</title>
        <authorList>
            <person name="Schachtman D."/>
        </authorList>
    </citation>
    <scope>NUCLEOTIDE SEQUENCE</scope>
    <source>
        <strain evidence="2">DS3754</strain>
    </source>
</reference>
<dbReference type="RefSeq" id="WP_307511853.1">
    <property type="nucleotide sequence ID" value="NZ_JAUSRD010000026.1"/>
</dbReference>
<evidence type="ECO:0000259" key="1">
    <source>
        <dbReference type="Pfam" id="PF01590"/>
    </source>
</evidence>
<proteinExistence type="predicted"/>
<dbReference type="SUPFAM" id="SSF55781">
    <property type="entry name" value="GAF domain-like"/>
    <property type="match status" value="1"/>
</dbReference>
<accession>A0AAW8D434</accession>
<dbReference type="InterPro" id="IPR003018">
    <property type="entry name" value="GAF"/>
</dbReference>
<name>A0AAW8D434_9BURK</name>
<gene>
    <name evidence="2" type="ORF">J2W31_006468</name>
</gene>
<dbReference type="InterPro" id="IPR029016">
    <property type="entry name" value="GAF-like_dom_sf"/>
</dbReference>
<comment type="caution">
    <text evidence="2">The sequence shown here is derived from an EMBL/GenBank/DDBJ whole genome shotgun (WGS) entry which is preliminary data.</text>
</comment>
<dbReference type="Gene3D" id="3.30.450.40">
    <property type="match status" value="1"/>
</dbReference>
<dbReference type="Proteomes" id="UP001242045">
    <property type="component" value="Unassembled WGS sequence"/>
</dbReference>
<organism evidence="2 3">
    <name type="scientific">Variovorax boronicumulans</name>
    <dbReference type="NCBI Taxonomy" id="436515"/>
    <lineage>
        <taxon>Bacteria</taxon>
        <taxon>Pseudomonadati</taxon>
        <taxon>Pseudomonadota</taxon>
        <taxon>Betaproteobacteria</taxon>
        <taxon>Burkholderiales</taxon>
        <taxon>Comamonadaceae</taxon>
        <taxon>Variovorax</taxon>
    </lineage>
</organism>
<dbReference type="Pfam" id="PF01590">
    <property type="entry name" value="GAF"/>
    <property type="match status" value="1"/>
</dbReference>
<protein>
    <submittedName>
        <fullName evidence="2">Transcriptional regulator with GAF, ATPase, and Fis domain</fullName>
    </submittedName>
</protein>